<dbReference type="Proteomes" id="UP000886884">
    <property type="component" value="Unassembled WGS sequence"/>
</dbReference>
<protein>
    <recommendedName>
        <fullName evidence="4">PsbP C-terminal domain-containing protein</fullName>
    </recommendedName>
</protein>
<proteinExistence type="predicted"/>
<sequence length="204" mass="22695">MKRFLLILLAAMLVFLGGCSGDEEEGPAATPTPSPVPSPTPVARLSAAQYSYVEYRNNVIRLKFLVPSHWEQRDGTNIVSFHEPVNSGEIDSMVSLAVKTFSREVNQETYLAECNTYMQYIAQQFAEDFTYTDFAEGDTLVDRPAMCSTYSGTMNGVPVQGYVAIVSNGARLYAFHFRCEASRYNDLSSVLTYIRSSFESISVI</sequence>
<reference evidence="2" key="2">
    <citation type="journal article" date="2021" name="PeerJ">
        <title>Extensive microbial diversity within the chicken gut microbiome revealed by metagenomics and culture.</title>
        <authorList>
            <person name="Gilroy R."/>
            <person name="Ravi A."/>
            <person name="Getino M."/>
            <person name="Pursley I."/>
            <person name="Horton D.L."/>
            <person name="Alikhan N.F."/>
            <person name="Baker D."/>
            <person name="Gharbi K."/>
            <person name="Hall N."/>
            <person name="Watson M."/>
            <person name="Adriaenssens E.M."/>
            <person name="Foster-Nyarko E."/>
            <person name="Jarju S."/>
            <person name="Secka A."/>
            <person name="Antonio M."/>
            <person name="Oren A."/>
            <person name="Chaudhuri R.R."/>
            <person name="La Ragione R."/>
            <person name="Hildebrand F."/>
            <person name="Pallen M.J."/>
        </authorList>
    </citation>
    <scope>NUCLEOTIDE SEQUENCE</scope>
    <source>
        <strain evidence="2">CHK183-6373</strain>
    </source>
</reference>
<feature type="chain" id="PRO_5039214922" description="PsbP C-terminal domain-containing protein" evidence="1">
    <location>
        <begin position="21"/>
        <end position="204"/>
    </location>
</feature>
<gene>
    <name evidence="2" type="ORF">IAA64_13155</name>
</gene>
<evidence type="ECO:0000313" key="2">
    <source>
        <dbReference type="EMBL" id="HIV28904.1"/>
    </source>
</evidence>
<dbReference type="EMBL" id="DVOT01000239">
    <property type="protein sequence ID" value="HIV28904.1"/>
    <property type="molecule type" value="Genomic_DNA"/>
</dbReference>
<evidence type="ECO:0008006" key="4">
    <source>
        <dbReference type="Google" id="ProtNLM"/>
    </source>
</evidence>
<dbReference type="Gene3D" id="3.40.1000.10">
    <property type="entry name" value="Mog1/PsbP, alpha/beta/alpha sandwich"/>
    <property type="match status" value="1"/>
</dbReference>
<accession>A0A9D1P9F3</accession>
<evidence type="ECO:0000256" key="1">
    <source>
        <dbReference type="SAM" id="SignalP"/>
    </source>
</evidence>
<dbReference type="AlphaFoldDB" id="A0A9D1P9F3"/>
<reference evidence="2" key="1">
    <citation type="submission" date="2020-10" db="EMBL/GenBank/DDBJ databases">
        <authorList>
            <person name="Gilroy R."/>
        </authorList>
    </citation>
    <scope>NUCLEOTIDE SEQUENCE</scope>
    <source>
        <strain evidence="2">CHK183-6373</strain>
    </source>
</reference>
<organism evidence="2 3">
    <name type="scientific">Candidatus Ornithocaccomicrobium faecavium</name>
    <dbReference type="NCBI Taxonomy" id="2840890"/>
    <lineage>
        <taxon>Bacteria</taxon>
        <taxon>Bacillati</taxon>
        <taxon>Bacillota</taxon>
        <taxon>Clostridia</taxon>
        <taxon>Candidatus Ornithocaccomicrobium</taxon>
    </lineage>
</organism>
<dbReference type="PROSITE" id="PS51257">
    <property type="entry name" value="PROKAR_LIPOPROTEIN"/>
    <property type="match status" value="1"/>
</dbReference>
<comment type="caution">
    <text evidence="2">The sequence shown here is derived from an EMBL/GenBank/DDBJ whole genome shotgun (WGS) entry which is preliminary data.</text>
</comment>
<evidence type="ECO:0000313" key="3">
    <source>
        <dbReference type="Proteomes" id="UP000886884"/>
    </source>
</evidence>
<feature type="signal peptide" evidence="1">
    <location>
        <begin position="1"/>
        <end position="20"/>
    </location>
</feature>
<keyword evidence="1" id="KW-0732">Signal</keyword>
<name>A0A9D1P9F3_9FIRM</name>